<evidence type="ECO:0000256" key="6">
    <source>
        <dbReference type="SAM" id="MobiDB-lite"/>
    </source>
</evidence>
<keyword evidence="1" id="KW-0645">Protease</keyword>
<dbReference type="SUPFAM" id="SSF53098">
    <property type="entry name" value="Ribonuclease H-like"/>
    <property type="match status" value="1"/>
</dbReference>
<dbReference type="InterPro" id="IPR036875">
    <property type="entry name" value="Znf_CCHC_sf"/>
</dbReference>
<dbReference type="PROSITE" id="PS50158">
    <property type="entry name" value="ZF_CCHC"/>
    <property type="match status" value="1"/>
</dbReference>
<evidence type="ECO:0000256" key="3">
    <source>
        <dbReference type="ARBA" id="ARBA00022750"/>
    </source>
</evidence>
<dbReference type="GO" id="GO:0008270">
    <property type="term" value="F:zinc ion binding"/>
    <property type="evidence" value="ECO:0007669"/>
    <property type="project" value="UniProtKB-KW"/>
</dbReference>
<dbReference type="InterPro" id="IPR039537">
    <property type="entry name" value="Retrotran_Ty1/copia-like"/>
</dbReference>
<name>A0A6L2K2Q8_TANCI</name>
<dbReference type="Pfam" id="PF22936">
    <property type="entry name" value="Pol_BBD"/>
    <property type="match status" value="1"/>
</dbReference>
<keyword evidence="5" id="KW-0862">Zinc</keyword>
<reference evidence="8" key="1">
    <citation type="journal article" date="2019" name="Sci. Rep.">
        <title>Draft genome of Tanacetum cinerariifolium, the natural source of mosquito coil.</title>
        <authorList>
            <person name="Yamashiro T."/>
            <person name="Shiraishi A."/>
            <person name="Satake H."/>
            <person name="Nakayama K."/>
        </authorList>
    </citation>
    <scope>NUCLEOTIDE SEQUENCE</scope>
</reference>
<organism evidence="8">
    <name type="scientific">Tanacetum cinerariifolium</name>
    <name type="common">Dalmatian daisy</name>
    <name type="synonym">Chrysanthemum cinerariifolium</name>
    <dbReference type="NCBI Taxonomy" id="118510"/>
    <lineage>
        <taxon>Eukaryota</taxon>
        <taxon>Viridiplantae</taxon>
        <taxon>Streptophyta</taxon>
        <taxon>Embryophyta</taxon>
        <taxon>Tracheophyta</taxon>
        <taxon>Spermatophyta</taxon>
        <taxon>Magnoliopsida</taxon>
        <taxon>eudicotyledons</taxon>
        <taxon>Gunneridae</taxon>
        <taxon>Pentapetalae</taxon>
        <taxon>asterids</taxon>
        <taxon>campanulids</taxon>
        <taxon>Asterales</taxon>
        <taxon>Asteraceae</taxon>
        <taxon>Asteroideae</taxon>
        <taxon>Anthemideae</taxon>
        <taxon>Anthemidinae</taxon>
        <taxon>Tanacetum</taxon>
    </lineage>
</organism>
<dbReference type="InterPro" id="IPR001878">
    <property type="entry name" value="Znf_CCHC"/>
</dbReference>
<comment type="caution">
    <text evidence="8">The sequence shown here is derived from an EMBL/GenBank/DDBJ whole genome shotgun (WGS) entry which is preliminary data.</text>
</comment>
<evidence type="ECO:0000256" key="1">
    <source>
        <dbReference type="ARBA" id="ARBA00022670"/>
    </source>
</evidence>
<accession>A0A6L2K2Q8</accession>
<dbReference type="SUPFAM" id="SSF57756">
    <property type="entry name" value="Retrovirus zinc finger-like domains"/>
    <property type="match status" value="1"/>
</dbReference>
<dbReference type="Gene3D" id="3.30.420.10">
    <property type="entry name" value="Ribonuclease H-like superfamily/Ribonuclease H"/>
    <property type="match status" value="1"/>
</dbReference>
<dbReference type="GO" id="GO:0003676">
    <property type="term" value="F:nucleic acid binding"/>
    <property type="evidence" value="ECO:0007669"/>
    <property type="project" value="InterPro"/>
</dbReference>
<dbReference type="GO" id="GO:0006508">
    <property type="term" value="P:proteolysis"/>
    <property type="evidence" value="ECO:0007669"/>
    <property type="project" value="UniProtKB-KW"/>
</dbReference>
<keyword evidence="3" id="KW-0064">Aspartyl protease</keyword>
<gene>
    <name evidence="8" type="ORF">Tci_015659</name>
</gene>
<dbReference type="EMBL" id="BKCJ010001742">
    <property type="protein sequence ID" value="GEU43681.1"/>
    <property type="molecule type" value="Genomic_DNA"/>
</dbReference>
<dbReference type="InterPro" id="IPR013103">
    <property type="entry name" value="RVT_2"/>
</dbReference>
<evidence type="ECO:0000256" key="2">
    <source>
        <dbReference type="ARBA" id="ARBA00022723"/>
    </source>
</evidence>
<feature type="region of interest" description="Disordered" evidence="6">
    <location>
        <begin position="865"/>
        <end position="891"/>
    </location>
</feature>
<evidence type="ECO:0000259" key="7">
    <source>
        <dbReference type="PROSITE" id="PS50158"/>
    </source>
</evidence>
<dbReference type="SUPFAM" id="SSF56672">
    <property type="entry name" value="DNA/RNA polymerases"/>
    <property type="match status" value="1"/>
</dbReference>
<evidence type="ECO:0000256" key="4">
    <source>
        <dbReference type="ARBA" id="ARBA00022801"/>
    </source>
</evidence>
<feature type="region of interest" description="Disordered" evidence="6">
    <location>
        <begin position="255"/>
        <end position="278"/>
    </location>
</feature>
<dbReference type="Gene3D" id="4.10.60.10">
    <property type="entry name" value="Zinc finger, CCHC-type"/>
    <property type="match status" value="1"/>
</dbReference>
<keyword evidence="2" id="KW-0479">Metal-binding</keyword>
<dbReference type="PANTHER" id="PTHR42648:SF32">
    <property type="entry name" value="RIBONUCLEASE H-LIKE DOMAIN, GAG-PRE-INTEGRASE DOMAIN PROTEIN-RELATED"/>
    <property type="match status" value="1"/>
</dbReference>
<dbReference type="InterPro" id="IPR036397">
    <property type="entry name" value="RNaseH_sf"/>
</dbReference>
<dbReference type="CDD" id="cd09272">
    <property type="entry name" value="RNase_HI_RT_Ty1"/>
    <property type="match status" value="1"/>
</dbReference>
<keyword evidence="4" id="KW-0378">Hydrolase</keyword>
<sequence>MESLNPQVVASAKLPILNPNEFYLWKMRIERYFLMTDYSLWDVIMNDESPTPTKIVDGVVQVISPTTTEQRLAKKNELKVRGTLLMALPDKHQLKFNIHKDAKSLKEAIEKRNKADLEEQSLDDLFNNLKIYEAEVKSSSTSSHNIQNIAFVSSNNTDNTNESVNVVPSVSAASSKATVSSLLNLDSLSDAVIYSFFAKEMDLKWQMAILTIRARRFLQKTERNLGANGKAAIGFDMSKVECYNCHRKGHFAKECRSPRDNRNKDTPRRTVPVEASTSNALVSQCSSSSLGSDNKVAPSSKACSKAYASLQSHYDKLAVDFRKSQFEVLLYKTGFDSQVFDRQVFDCEELLSYESDDSVPTSLMNDRYKTGEGYHAVYPPYTRTFKPPKHDLVFNDAPTTSELIANVVNVESSSNKPSKDMSKTLRPDAPIIEDWTFDSEDESEIESVSKHKEPSFVPTFKHVKTHRETVKNVEHSKQTKTLRTDNQKSKGLVSFNAARPVPTAISQSTVKSLRPVKHVVKKAHSPIRRPINHRPATKNSNFNKKVTTVKVNKGNPQQALKDKGVIDSGCSRHMTGNISFLLDFEEFNGRYVAFGGNPKGGKILGKCKINTGKLDFDDVYFVKELKFNLFSVSQMCDKKNNVLFTDTECVVLSSDFKLPDENHVLLRVPRENNMYNVDLKNVVPLEDLTCLFAKAILDKSNLWHKRLRHINFKTMNKLFGRMKGIKREFSVARTPQQNEVAERKNRTLIEAARTMLADSLLPIPFWAKAVNTACYVQNRADEGFLVGYSINSKAFRVFNSGTRIVQEILHINFLVNQPNVVGIGPTWLFDIDTLTKSMNYQPVVAGNQPNVNACIKENLDAENEDEVHVSLTESDKTKKHNDKAKRDDKGKSLVGLPTRVRDLRAEFEEFSFNSTNKANAVSTPVNAVRPNPTNSTNNMPELEDIVYSDDEEDVGVEADFFNLVVEADFSNLEINISVSLILTTRVHKDHLVNQIISDLNSTPQTRSMTKMVKEQGGLHQINDEDFHTYPDYLDKFYKVVKALCGLHQAPRAWYKTLANYLLGNRFQRGKIDQTLFIKKQKRDILLVQVYVDDIIFGSTNKKLCKAFEKLKKDKFQMSSIGELTFFLRLQVKQKDDGIFISQDKYVAEILRKFGFTDVKSASTPIEIEKPLLKDPDGEDIDVHIYRPMIGSLMYLTPSRPDTIDYARASLDRKFTTGGCQFLGYRLISWQCKKQTDVATSLTEAEYVAAASCYTQLLWIQNQLLDSSKELDTPKQMALGVNTPRCDKDSLELIELMVFKYQFNEKDGIGVTAGDLKLLLLGILLLCADFDQIIDFLNVHTIQYALVVNPTIYVSCIKQFWALSTIKKVNDVVQLCSLIDEKKVVVTEDVIRQDLHLDDANGVECLPNEEIFVDLVRIGYEKPPPKLMFYKAFFSAQCKLLIHTLVHCISAKRTTWNEFSYSMASAVICLATGRTFNFSKYIFDIMVRNVDSLSKFLIYPQFLQVIINAQIDDLTSHNTKYTSHSLKQKVFTNIRRVSKGFFWS</sequence>
<feature type="domain" description="CCHC-type" evidence="7">
    <location>
        <begin position="242"/>
        <end position="257"/>
    </location>
</feature>
<proteinExistence type="predicted"/>
<evidence type="ECO:0000313" key="8">
    <source>
        <dbReference type="EMBL" id="GEU43681.1"/>
    </source>
</evidence>
<dbReference type="InterPro" id="IPR054722">
    <property type="entry name" value="PolX-like_BBD"/>
</dbReference>
<keyword evidence="5" id="KW-0863">Zinc-finger</keyword>
<dbReference type="Pfam" id="PF13976">
    <property type="entry name" value="gag_pre-integrs"/>
    <property type="match status" value="1"/>
</dbReference>
<dbReference type="GO" id="GO:0004190">
    <property type="term" value="F:aspartic-type endopeptidase activity"/>
    <property type="evidence" value="ECO:0007669"/>
    <property type="project" value="UniProtKB-KW"/>
</dbReference>
<feature type="compositionally biased region" description="Basic and acidic residues" evidence="6">
    <location>
        <begin position="255"/>
        <end position="268"/>
    </location>
</feature>
<dbReference type="Pfam" id="PF07727">
    <property type="entry name" value="RVT_2"/>
    <property type="match status" value="1"/>
</dbReference>
<evidence type="ECO:0000256" key="5">
    <source>
        <dbReference type="PROSITE-ProRule" id="PRU00047"/>
    </source>
</evidence>
<dbReference type="InterPro" id="IPR012337">
    <property type="entry name" value="RNaseH-like_sf"/>
</dbReference>
<dbReference type="PANTHER" id="PTHR42648">
    <property type="entry name" value="TRANSPOSASE, PUTATIVE-RELATED"/>
    <property type="match status" value="1"/>
</dbReference>
<protein>
    <recommendedName>
        <fullName evidence="7">CCHC-type domain-containing protein</fullName>
    </recommendedName>
</protein>
<dbReference type="InterPro" id="IPR025724">
    <property type="entry name" value="GAG-pre-integrase_dom"/>
</dbReference>
<dbReference type="InterPro" id="IPR043502">
    <property type="entry name" value="DNA/RNA_pol_sf"/>
</dbReference>
<dbReference type="SMART" id="SM00343">
    <property type="entry name" value="ZnF_C2HC"/>
    <property type="match status" value="1"/>
</dbReference>